<evidence type="ECO:0000256" key="3">
    <source>
        <dbReference type="ARBA" id="ARBA00022448"/>
    </source>
</evidence>
<keyword evidence="8" id="KW-0249">Electron transport</keyword>
<evidence type="ECO:0000256" key="4">
    <source>
        <dbReference type="ARBA" id="ARBA00022475"/>
    </source>
</evidence>
<dbReference type="PANTHER" id="PTHR30529:SF1">
    <property type="entry name" value="CYTOCHROME B561 HOMOLOG 2"/>
    <property type="match status" value="1"/>
</dbReference>
<dbReference type="OrthoDB" id="8723024at2"/>
<keyword evidence="11 13" id="KW-0472">Membrane</keyword>
<organism evidence="15 16">
    <name type="scientific">Conchiformibius steedae</name>
    <dbReference type="NCBI Taxonomy" id="153493"/>
    <lineage>
        <taxon>Bacteria</taxon>
        <taxon>Pseudomonadati</taxon>
        <taxon>Pseudomonadota</taxon>
        <taxon>Betaproteobacteria</taxon>
        <taxon>Neisseriales</taxon>
        <taxon>Neisseriaceae</taxon>
        <taxon>Conchiformibius</taxon>
    </lineage>
</organism>
<evidence type="ECO:0000256" key="9">
    <source>
        <dbReference type="ARBA" id="ARBA00022989"/>
    </source>
</evidence>
<feature type="transmembrane region" description="Helical" evidence="13">
    <location>
        <begin position="138"/>
        <end position="158"/>
    </location>
</feature>
<dbReference type="SUPFAM" id="SSF81342">
    <property type="entry name" value="Transmembrane di-heme cytochromes"/>
    <property type="match status" value="1"/>
</dbReference>
<dbReference type="EMBL" id="RQYC01000003">
    <property type="protein sequence ID" value="RRD90901.1"/>
    <property type="molecule type" value="Genomic_DNA"/>
</dbReference>
<evidence type="ECO:0000313" key="15">
    <source>
        <dbReference type="EMBL" id="RRD90901.1"/>
    </source>
</evidence>
<dbReference type="GO" id="GO:0046872">
    <property type="term" value="F:metal ion binding"/>
    <property type="evidence" value="ECO:0007669"/>
    <property type="project" value="UniProtKB-KW"/>
</dbReference>
<keyword evidence="4" id="KW-1003">Cell membrane</keyword>
<comment type="similarity">
    <text evidence="12">Belongs to the cytochrome b561 family.</text>
</comment>
<evidence type="ECO:0000256" key="6">
    <source>
        <dbReference type="ARBA" id="ARBA00022692"/>
    </source>
</evidence>
<dbReference type="Proteomes" id="UP000269923">
    <property type="component" value="Unassembled WGS sequence"/>
</dbReference>
<dbReference type="GO" id="GO:0005886">
    <property type="term" value="C:plasma membrane"/>
    <property type="evidence" value="ECO:0007669"/>
    <property type="project" value="UniProtKB-SubCell"/>
</dbReference>
<evidence type="ECO:0000313" key="16">
    <source>
        <dbReference type="Proteomes" id="UP000269923"/>
    </source>
</evidence>
<evidence type="ECO:0000256" key="5">
    <source>
        <dbReference type="ARBA" id="ARBA00022617"/>
    </source>
</evidence>
<keyword evidence="10" id="KW-0408">Iron</keyword>
<protein>
    <submittedName>
        <fullName evidence="15">Cytochrome b</fullName>
    </submittedName>
</protein>
<keyword evidence="5" id="KW-0349">Heme</keyword>
<dbReference type="InterPro" id="IPR011577">
    <property type="entry name" value="Cyt_b561_bac/Ni-Hgenase"/>
</dbReference>
<feature type="domain" description="Cytochrome b561 bacterial/Ni-hydrogenase" evidence="14">
    <location>
        <begin position="10"/>
        <end position="168"/>
    </location>
</feature>
<comment type="caution">
    <text evidence="15">The sequence shown here is derived from an EMBL/GenBank/DDBJ whole genome shotgun (WGS) entry which is preliminary data.</text>
</comment>
<keyword evidence="7" id="KW-0479">Metal-binding</keyword>
<evidence type="ECO:0000256" key="13">
    <source>
        <dbReference type="SAM" id="Phobius"/>
    </source>
</evidence>
<keyword evidence="3" id="KW-0813">Transport</keyword>
<evidence type="ECO:0000256" key="11">
    <source>
        <dbReference type="ARBA" id="ARBA00023136"/>
    </source>
</evidence>
<dbReference type="AlphaFoldDB" id="A0A3P2A639"/>
<name>A0A3P2A639_9NEIS</name>
<reference evidence="15 16" key="1">
    <citation type="submission" date="2018-11" db="EMBL/GenBank/DDBJ databases">
        <title>Genomes From Bacteria Associated with the Canine Oral Cavity: a Test Case for Automated Genome-Based Taxonomic Assignment.</title>
        <authorList>
            <person name="Coil D.A."/>
            <person name="Jospin G."/>
            <person name="Darling A.E."/>
            <person name="Wallis C."/>
            <person name="Davis I.J."/>
            <person name="Harris S."/>
            <person name="Eisen J.A."/>
            <person name="Holcombe L.J."/>
            <person name="O'Flynn C."/>
        </authorList>
    </citation>
    <scope>NUCLEOTIDE SEQUENCE [LARGE SCALE GENOMIC DNA]</scope>
    <source>
        <strain evidence="15 16">COT-280</strain>
    </source>
</reference>
<accession>A0A3P2A639</accession>
<dbReference type="Pfam" id="PF01292">
    <property type="entry name" value="Ni_hydr_CYTB"/>
    <property type="match status" value="1"/>
</dbReference>
<gene>
    <name evidence="15" type="ORF">EII21_02820</name>
</gene>
<comment type="cofactor">
    <cofactor evidence="1">
        <name>heme b</name>
        <dbReference type="ChEBI" id="CHEBI:60344"/>
    </cofactor>
</comment>
<feature type="transmembrane region" description="Helical" evidence="13">
    <location>
        <begin position="80"/>
        <end position="100"/>
    </location>
</feature>
<evidence type="ECO:0000259" key="14">
    <source>
        <dbReference type="Pfam" id="PF01292"/>
    </source>
</evidence>
<sequence length="187" mass="20732">MFASDTPQYYGTVSRVLHWLMAVLFAFMLFTAAAWTYNEEYLSLMAYHKSVGFVLMVLVVLRLVWALWQRGKRPRSHVGAHIGHGVLYVLMLAVPAVALLHQYGAAGQDLEVFGVQVMTAAPERIQWMTKLGGWHGELAWALFALAGGHILFAVIHQIRGEKLINRMAGPRSDVSPAPSDASKTADK</sequence>
<keyword evidence="9 13" id="KW-1133">Transmembrane helix</keyword>
<dbReference type="InterPro" id="IPR052168">
    <property type="entry name" value="Cytochrome_b561_oxidase"/>
</dbReference>
<dbReference type="GO" id="GO:0022904">
    <property type="term" value="P:respiratory electron transport chain"/>
    <property type="evidence" value="ECO:0007669"/>
    <property type="project" value="InterPro"/>
</dbReference>
<evidence type="ECO:0000256" key="7">
    <source>
        <dbReference type="ARBA" id="ARBA00022723"/>
    </source>
</evidence>
<evidence type="ECO:0000256" key="1">
    <source>
        <dbReference type="ARBA" id="ARBA00001970"/>
    </source>
</evidence>
<feature type="transmembrane region" description="Helical" evidence="13">
    <location>
        <begin position="16"/>
        <end position="38"/>
    </location>
</feature>
<keyword evidence="16" id="KW-1185">Reference proteome</keyword>
<evidence type="ECO:0000256" key="8">
    <source>
        <dbReference type="ARBA" id="ARBA00022982"/>
    </source>
</evidence>
<feature type="transmembrane region" description="Helical" evidence="13">
    <location>
        <begin position="50"/>
        <end position="68"/>
    </location>
</feature>
<proteinExistence type="inferred from homology"/>
<dbReference type="GO" id="GO:0009055">
    <property type="term" value="F:electron transfer activity"/>
    <property type="evidence" value="ECO:0007669"/>
    <property type="project" value="InterPro"/>
</dbReference>
<dbReference type="GO" id="GO:0020037">
    <property type="term" value="F:heme binding"/>
    <property type="evidence" value="ECO:0007669"/>
    <property type="project" value="TreeGrafter"/>
</dbReference>
<evidence type="ECO:0000256" key="2">
    <source>
        <dbReference type="ARBA" id="ARBA00004651"/>
    </source>
</evidence>
<comment type="subcellular location">
    <subcellularLocation>
        <location evidence="2">Cell membrane</location>
        <topology evidence="2">Multi-pass membrane protein</topology>
    </subcellularLocation>
</comment>
<evidence type="ECO:0000256" key="10">
    <source>
        <dbReference type="ARBA" id="ARBA00023004"/>
    </source>
</evidence>
<dbReference type="Gene3D" id="1.20.950.20">
    <property type="entry name" value="Transmembrane di-heme cytochromes, Chain C"/>
    <property type="match status" value="1"/>
</dbReference>
<dbReference type="RefSeq" id="WP_124794146.1">
    <property type="nucleotide sequence ID" value="NZ_RQYC01000003.1"/>
</dbReference>
<evidence type="ECO:0000256" key="12">
    <source>
        <dbReference type="ARBA" id="ARBA00037975"/>
    </source>
</evidence>
<keyword evidence="6 13" id="KW-0812">Transmembrane</keyword>
<dbReference type="STRING" id="1121352.GCA_000620925_00916"/>
<dbReference type="InterPro" id="IPR016174">
    <property type="entry name" value="Di-haem_cyt_TM"/>
</dbReference>
<dbReference type="PANTHER" id="PTHR30529">
    <property type="entry name" value="CYTOCHROME B561"/>
    <property type="match status" value="1"/>
</dbReference>